<sequence length="64" mass="7023">MTNNPNPFPLPHIRSLRSGSEMTTRRCFSSIGSTASSLLSGGGRSQDHMGEESLKAMFFQEYAL</sequence>
<organism evidence="1 2">
    <name type="scientific">Morus notabilis</name>
    <dbReference type="NCBI Taxonomy" id="981085"/>
    <lineage>
        <taxon>Eukaryota</taxon>
        <taxon>Viridiplantae</taxon>
        <taxon>Streptophyta</taxon>
        <taxon>Embryophyta</taxon>
        <taxon>Tracheophyta</taxon>
        <taxon>Spermatophyta</taxon>
        <taxon>Magnoliopsida</taxon>
        <taxon>eudicotyledons</taxon>
        <taxon>Gunneridae</taxon>
        <taxon>Pentapetalae</taxon>
        <taxon>rosids</taxon>
        <taxon>fabids</taxon>
        <taxon>Rosales</taxon>
        <taxon>Moraceae</taxon>
        <taxon>Moreae</taxon>
        <taxon>Morus</taxon>
    </lineage>
</organism>
<evidence type="ECO:0000313" key="1">
    <source>
        <dbReference type="EMBL" id="EXB31968.1"/>
    </source>
</evidence>
<accession>W9QF78</accession>
<dbReference type="EMBL" id="KE343519">
    <property type="protein sequence ID" value="EXB31968.1"/>
    <property type="molecule type" value="Genomic_DNA"/>
</dbReference>
<name>W9QF78_9ROSA</name>
<dbReference type="AlphaFoldDB" id="W9QF78"/>
<evidence type="ECO:0000313" key="2">
    <source>
        <dbReference type="Proteomes" id="UP000030645"/>
    </source>
</evidence>
<dbReference type="Proteomes" id="UP000030645">
    <property type="component" value="Unassembled WGS sequence"/>
</dbReference>
<protein>
    <submittedName>
        <fullName evidence="1">Uncharacterized protein</fullName>
    </submittedName>
</protein>
<reference evidence="2" key="1">
    <citation type="submission" date="2013-01" db="EMBL/GenBank/DDBJ databases">
        <title>Draft Genome Sequence of a Mulberry Tree, Morus notabilis C.K. Schneid.</title>
        <authorList>
            <person name="He N."/>
            <person name="Zhao S."/>
        </authorList>
    </citation>
    <scope>NUCLEOTIDE SEQUENCE</scope>
</reference>
<proteinExistence type="predicted"/>
<gene>
    <name evidence="1" type="ORF">L484_013600</name>
</gene>
<keyword evidence="2" id="KW-1185">Reference proteome</keyword>